<proteinExistence type="predicted"/>
<dbReference type="Proteomes" id="UP000017836">
    <property type="component" value="Unassembled WGS sequence"/>
</dbReference>
<dbReference type="HOGENOM" id="CLU_2888743_0_0_1"/>
<organism evidence="1 2">
    <name type="scientific">Amborella trichopoda</name>
    <dbReference type="NCBI Taxonomy" id="13333"/>
    <lineage>
        <taxon>Eukaryota</taxon>
        <taxon>Viridiplantae</taxon>
        <taxon>Streptophyta</taxon>
        <taxon>Embryophyta</taxon>
        <taxon>Tracheophyta</taxon>
        <taxon>Spermatophyta</taxon>
        <taxon>Magnoliopsida</taxon>
        <taxon>Amborellales</taxon>
        <taxon>Amborellaceae</taxon>
        <taxon>Amborella</taxon>
    </lineage>
</organism>
<sequence>MHPSKLEQVKREGGLAIRSSKTMNGYKTIKWWRRSATTMNKLWRKRPLPISVEWMHWGSFIGV</sequence>
<dbReference type="EMBL" id="KI392510">
    <property type="protein sequence ID" value="ERN15085.1"/>
    <property type="molecule type" value="Genomic_DNA"/>
</dbReference>
<name>U5CYR3_AMBTC</name>
<evidence type="ECO:0000313" key="1">
    <source>
        <dbReference type="EMBL" id="ERN15085.1"/>
    </source>
</evidence>
<accession>U5CYR3</accession>
<dbReference type="Gramene" id="ERN15085">
    <property type="protein sequence ID" value="ERN15085"/>
    <property type="gene ID" value="AMTR_s00056p00055320"/>
</dbReference>
<gene>
    <name evidence="1" type="ORF">AMTR_s00056p00055320</name>
</gene>
<reference evidence="2" key="1">
    <citation type="journal article" date="2013" name="Science">
        <title>The Amborella genome and the evolution of flowering plants.</title>
        <authorList>
            <consortium name="Amborella Genome Project"/>
        </authorList>
    </citation>
    <scope>NUCLEOTIDE SEQUENCE [LARGE SCALE GENOMIC DNA]</scope>
</reference>
<protein>
    <submittedName>
        <fullName evidence="1">Uncharacterized protein</fullName>
    </submittedName>
</protein>
<dbReference type="AlphaFoldDB" id="U5CYR3"/>
<evidence type="ECO:0000313" key="2">
    <source>
        <dbReference type="Proteomes" id="UP000017836"/>
    </source>
</evidence>
<keyword evidence="2" id="KW-1185">Reference proteome</keyword>